<dbReference type="Proteomes" id="UP000813824">
    <property type="component" value="Unassembled WGS sequence"/>
</dbReference>
<feature type="compositionally biased region" description="Polar residues" evidence="1">
    <location>
        <begin position="58"/>
        <end position="68"/>
    </location>
</feature>
<name>A0A8K0UQE6_9AGAR</name>
<evidence type="ECO:0000313" key="3">
    <source>
        <dbReference type="Proteomes" id="UP000813824"/>
    </source>
</evidence>
<organism evidence="2 3">
    <name type="scientific">Cristinia sonorae</name>
    <dbReference type="NCBI Taxonomy" id="1940300"/>
    <lineage>
        <taxon>Eukaryota</taxon>
        <taxon>Fungi</taxon>
        <taxon>Dikarya</taxon>
        <taxon>Basidiomycota</taxon>
        <taxon>Agaricomycotina</taxon>
        <taxon>Agaricomycetes</taxon>
        <taxon>Agaricomycetidae</taxon>
        <taxon>Agaricales</taxon>
        <taxon>Pleurotineae</taxon>
        <taxon>Stephanosporaceae</taxon>
        <taxon>Cristinia</taxon>
    </lineage>
</organism>
<feature type="region of interest" description="Disordered" evidence="1">
    <location>
        <begin position="1"/>
        <end position="100"/>
    </location>
</feature>
<comment type="caution">
    <text evidence="2">The sequence shown here is derived from an EMBL/GenBank/DDBJ whole genome shotgun (WGS) entry which is preliminary data.</text>
</comment>
<protein>
    <submittedName>
        <fullName evidence="2">Uncharacterized protein</fullName>
    </submittedName>
</protein>
<reference evidence="2" key="1">
    <citation type="journal article" date="2021" name="New Phytol.">
        <title>Evolutionary innovations through gain and loss of genes in the ectomycorrhizal Boletales.</title>
        <authorList>
            <person name="Wu G."/>
            <person name="Miyauchi S."/>
            <person name="Morin E."/>
            <person name="Kuo A."/>
            <person name="Drula E."/>
            <person name="Varga T."/>
            <person name="Kohler A."/>
            <person name="Feng B."/>
            <person name="Cao Y."/>
            <person name="Lipzen A."/>
            <person name="Daum C."/>
            <person name="Hundley H."/>
            <person name="Pangilinan J."/>
            <person name="Johnson J."/>
            <person name="Barry K."/>
            <person name="LaButti K."/>
            <person name="Ng V."/>
            <person name="Ahrendt S."/>
            <person name="Min B."/>
            <person name="Choi I.G."/>
            <person name="Park H."/>
            <person name="Plett J.M."/>
            <person name="Magnuson J."/>
            <person name="Spatafora J.W."/>
            <person name="Nagy L.G."/>
            <person name="Henrissat B."/>
            <person name="Grigoriev I.V."/>
            <person name="Yang Z.L."/>
            <person name="Xu J."/>
            <person name="Martin F.M."/>
        </authorList>
    </citation>
    <scope>NUCLEOTIDE SEQUENCE</scope>
    <source>
        <strain evidence="2">KKN 215</strain>
    </source>
</reference>
<evidence type="ECO:0000256" key="1">
    <source>
        <dbReference type="SAM" id="MobiDB-lite"/>
    </source>
</evidence>
<feature type="compositionally biased region" description="Low complexity" evidence="1">
    <location>
        <begin position="46"/>
        <end position="57"/>
    </location>
</feature>
<sequence length="382" mass="42002">MAKRTALPIESAPRSTKRTKPGTSQDVLLSDHDRPPSTGNIFTSQTVTNELETVTLTGDHSNVTSSDPPQADQPPREDTSSLTPAQLDTSTLTVDHPPSDPTGLAIAITPTDTSSAPPITAPLATTVSTPSTEVPHSGAHTPNIVVADVITAGIRPWVDDFDARRLNKSRLKCNTTTKTFALPFVPTDLAFGTIKTGNYPTHSYLCHNNSPLTIWITAEINHSFWTNENGSVRNKCGVAVTPLVRDDFKKAISLRDAYSHHGLTGFKHSDEELIWATMFPRKTNNEYEPFTAIYDAREVLGDRRTMIEIPPENLNKSDIVIVEVKLQRSHVFRSDVGKKKTFPSTPWVDWAVYFQLQAIFVLKSVSPATVAAFQPQDDDGEF</sequence>
<dbReference type="AlphaFoldDB" id="A0A8K0UQE6"/>
<feature type="compositionally biased region" description="Polar residues" evidence="1">
    <location>
        <begin position="80"/>
        <end position="93"/>
    </location>
</feature>
<accession>A0A8K0UQE6</accession>
<dbReference type="EMBL" id="JAEVFJ010000012">
    <property type="protein sequence ID" value="KAH8101603.1"/>
    <property type="molecule type" value="Genomic_DNA"/>
</dbReference>
<proteinExistence type="predicted"/>
<dbReference type="OrthoDB" id="3269308at2759"/>
<keyword evidence="3" id="KW-1185">Reference proteome</keyword>
<gene>
    <name evidence="2" type="ORF">BXZ70DRAFT_1019486</name>
</gene>
<evidence type="ECO:0000313" key="2">
    <source>
        <dbReference type="EMBL" id="KAH8101603.1"/>
    </source>
</evidence>